<dbReference type="KEGG" id="vcn:VOLCADRAFT_89901"/>
<dbReference type="Pfam" id="PF09409">
    <property type="entry name" value="PUB"/>
    <property type="match status" value="1"/>
</dbReference>
<dbReference type="PANTHER" id="PTHR47796">
    <property type="entry name" value="ZINC METALLOPROTEINASE-LIKE PROTEIN"/>
    <property type="match status" value="1"/>
</dbReference>
<dbReference type="Proteomes" id="UP000001058">
    <property type="component" value="Unassembled WGS sequence"/>
</dbReference>
<feature type="region of interest" description="Disordered" evidence="1">
    <location>
        <begin position="415"/>
        <end position="512"/>
    </location>
</feature>
<dbReference type="InterPro" id="IPR036339">
    <property type="entry name" value="PUB-like_dom_sf"/>
</dbReference>
<evidence type="ECO:0000256" key="1">
    <source>
        <dbReference type="SAM" id="MobiDB-lite"/>
    </source>
</evidence>
<dbReference type="Gene3D" id="3.10.20.90">
    <property type="entry name" value="Phosphatidylinositol 3-kinase Catalytic Subunit, Chain A, domain 1"/>
    <property type="match status" value="1"/>
</dbReference>
<feature type="compositionally biased region" description="Low complexity" evidence="1">
    <location>
        <begin position="489"/>
        <end position="506"/>
    </location>
</feature>
<organism evidence="4">
    <name type="scientific">Volvox carteri f. nagariensis</name>
    <dbReference type="NCBI Taxonomy" id="3068"/>
    <lineage>
        <taxon>Eukaryota</taxon>
        <taxon>Viridiplantae</taxon>
        <taxon>Chlorophyta</taxon>
        <taxon>core chlorophytes</taxon>
        <taxon>Chlorophyceae</taxon>
        <taxon>CS clade</taxon>
        <taxon>Chlamydomonadales</taxon>
        <taxon>Volvocaceae</taxon>
        <taxon>Volvox</taxon>
    </lineage>
</organism>
<feature type="compositionally biased region" description="Pro residues" evidence="1">
    <location>
        <begin position="478"/>
        <end position="488"/>
    </location>
</feature>
<dbReference type="PROSITE" id="PS51397">
    <property type="entry name" value="WLM"/>
    <property type="match status" value="1"/>
</dbReference>
<dbReference type="GeneID" id="9618614"/>
<accession>D8TSY8</accession>
<dbReference type="Pfam" id="PF08325">
    <property type="entry name" value="WLM"/>
    <property type="match status" value="1"/>
</dbReference>
<name>D8TSY8_VOLCA</name>
<feature type="region of interest" description="Disordered" evidence="1">
    <location>
        <begin position="660"/>
        <end position="688"/>
    </location>
</feature>
<dbReference type="SMART" id="SM00580">
    <property type="entry name" value="PUG"/>
    <property type="match status" value="1"/>
</dbReference>
<reference evidence="3 4" key="1">
    <citation type="journal article" date="2010" name="Science">
        <title>Genomic analysis of organismal complexity in the multicellular green alga Volvox carteri.</title>
        <authorList>
            <person name="Prochnik S.E."/>
            <person name="Umen J."/>
            <person name="Nedelcu A.M."/>
            <person name="Hallmann A."/>
            <person name="Miller S.M."/>
            <person name="Nishii I."/>
            <person name="Ferris P."/>
            <person name="Kuo A."/>
            <person name="Mitros T."/>
            <person name="Fritz-Laylin L.K."/>
            <person name="Hellsten U."/>
            <person name="Chapman J."/>
            <person name="Simakov O."/>
            <person name="Rensing S.A."/>
            <person name="Terry A."/>
            <person name="Pangilinan J."/>
            <person name="Kapitonov V."/>
            <person name="Jurka J."/>
            <person name="Salamov A."/>
            <person name="Shapiro H."/>
            <person name="Schmutz J."/>
            <person name="Grimwood J."/>
            <person name="Lindquist E."/>
            <person name="Lucas S."/>
            <person name="Grigoriev I.V."/>
            <person name="Schmitt R."/>
            <person name="Kirk D."/>
            <person name="Rokhsar D.S."/>
        </authorList>
    </citation>
    <scope>NUCLEOTIDE SEQUENCE [LARGE SCALE GENOMIC DNA]</scope>
    <source>
        <strain evidence="4">f. Nagariensis / Eve</strain>
    </source>
</reference>
<dbReference type="PANTHER" id="PTHR47796:SF1">
    <property type="entry name" value="OS08G0500800 PROTEIN"/>
    <property type="match status" value="1"/>
</dbReference>
<dbReference type="RefSeq" id="XP_002949542.1">
    <property type="nucleotide sequence ID" value="XM_002949496.1"/>
</dbReference>
<dbReference type="Gene3D" id="1.20.58.2190">
    <property type="match status" value="1"/>
</dbReference>
<feature type="compositionally biased region" description="Gly residues" evidence="1">
    <location>
        <begin position="362"/>
        <end position="385"/>
    </location>
</feature>
<dbReference type="OrthoDB" id="49605at2759"/>
<gene>
    <name evidence="3" type="ORF">VOLCADRAFT_89901</name>
</gene>
<feature type="compositionally biased region" description="Gly residues" evidence="1">
    <location>
        <begin position="664"/>
        <end position="684"/>
    </location>
</feature>
<feature type="compositionally biased region" description="Gly residues" evidence="1">
    <location>
        <begin position="447"/>
        <end position="459"/>
    </location>
</feature>
<proteinExistence type="predicted"/>
<feature type="compositionally biased region" description="Gly residues" evidence="1">
    <location>
        <begin position="336"/>
        <end position="355"/>
    </location>
</feature>
<feature type="compositionally biased region" description="Basic and acidic residues" evidence="1">
    <location>
        <begin position="390"/>
        <end position="403"/>
    </location>
</feature>
<protein>
    <recommendedName>
        <fullName evidence="2">WLM domain-containing protein</fullName>
    </recommendedName>
</protein>
<dbReference type="AlphaFoldDB" id="D8TSY8"/>
<dbReference type="eggNOG" id="KOG4842">
    <property type="taxonomic scope" value="Eukaryota"/>
</dbReference>
<dbReference type="FunCoup" id="D8TSY8">
    <property type="interactions" value="221"/>
</dbReference>
<feature type="region of interest" description="Disordered" evidence="1">
    <location>
        <begin position="330"/>
        <end position="403"/>
    </location>
</feature>
<feature type="domain" description="WLM" evidence="2">
    <location>
        <begin position="123"/>
        <end position="302"/>
    </location>
</feature>
<dbReference type="EMBL" id="GL378335">
    <property type="protein sequence ID" value="EFJ49561.1"/>
    <property type="molecule type" value="Genomic_DNA"/>
</dbReference>
<dbReference type="InParanoid" id="D8TSY8"/>
<evidence type="ECO:0000313" key="3">
    <source>
        <dbReference type="EMBL" id="EFJ49561.1"/>
    </source>
</evidence>
<evidence type="ECO:0000313" key="4">
    <source>
        <dbReference type="Proteomes" id="UP000001058"/>
    </source>
</evidence>
<feature type="compositionally biased region" description="Pro residues" evidence="1">
    <location>
        <begin position="427"/>
        <end position="436"/>
    </location>
</feature>
<dbReference type="STRING" id="3068.D8TSY8"/>
<dbReference type="CDD" id="cd10463">
    <property type="entry name" value="PUB_WLM"/>
    <property type="match status" value="1"/>
</dbReference>
<dbReference type="InterPro" id="IPR013536">
    <property type="entry name" value="WLM_dom"/>
</dbReference>
<dbReference type="SUPFAM" id="SSF143503">
    <property type="entry name" value="PUG domain-like"/>
    <property type="match status" value="1"/>
</dbReference>
<dbReference type="InterPro" id="IPR018997">
    <property type="entry name" value="PUB_domain"/>
</dbReference>
<sequence>MSFTIHVTWRGRTLTISLPIADPTLNELGEEIEKQHGASFETLKLLVPGQKCQIAPARQRAQAASEAGLSNGCRVLLLASSAEEITRVRAAHDLPGMRSFDDELKRAARRRRTVRSDLNPQPPRAEYTFSSYETWQRPGLQPPPAEALKLLYRLASDPGVMGVMTAHQYRVGLLSEMPPEGKVGVSPVCILGVNINAGQEISLRLRTDDLKGFRKYERIRETLIHELAHMEYGEHDNDFKRLNSELGRECAAINARYASGGGHLLLSTATATGRSQREGAGIHERPFHGRELDDPALLLEDGTAAAVMAATARLSGKTLRQLAAMGSNGPVQGVLPSGGGASGGGEGGGPAGVWDGGRSISRGGGEGTDGGGRGSSSEGSGGGGGGDDDASAHADGDGDDPVRQFEHYDAATERAEAAAQRLGSVDEPPPPPPPPTTTTTTTTGLQQGAGNGAGDGGDGCSEEARAVTGRSRVVIQPQPSPSPPPTPAVTPLAASTSLPTQSRAATPPTPSTTMLITAVTSVGAPSAMSAREQARDEVAAPPHDPVMMDLGEDADGRLGKNLAPNMDQGLGSRVVESDVATSAAATAVATGLTAGATAAEVPVVEDVEGNNSDLKPGGEDGGVQLSLSLPAALTAVAQPPPTTFLTPSPSVRLSLRAPEELSVGGRGGGGGGGDDGDGGGGGGSDADSGVAAAAQAKLRQAWNALVQMGSAAGGGTPYSVVQTTPDSLPVAAVTAEDVASALDTLETMLGNAVHFPAEDRYRRVRLSNAAFQRRVGRLPGGVELLRVAGFVEEGSGPDAVLRLRRNDPGLLWLVLSAVREAREQVAVQMHTAGGHLA</sequence>
<keyword evidence="4" id="KW-1185">Reference proteome</keyword>
<feature type="compositionally biased region" description="Low complexity" evidence="1">
    <location>
        <begin position="437"/>
        <end position="446"/>
    </location>
</feature>
<evidence type="ECO:0000259" key="2">
    <source>
        <dbReference type="PROSITE" id="PS51397"/>
    </source>
</evidence>